<reference evidence="8 9" key="1">
    <citation type="submission" date="2018-09" db="EMBL/GenBank/DDBJ databases">
        <authorList>
            <person name="Zhu H."/>
        </authorList>
    </citation>
    <scope>NUCLEOTIDE SEQUENCE [LARGE SCALE GENOMIC DNA]</scope>
    <source>
        <strain evidence="8 9">K1S02-61</strain>
    </source>
</reference>
<gene>
    <name evidence="8" type="ORF">D3872_24675</name>
</gene>
<protein>
    <submittedName>
        <fullName evidence="8">NAD(P)-dependent alcohol dehydrogenase</fullName>
    </submittedName>
</protein>
<evidence type="ECO:0000259" key="7">
    <source>
        <dbReference type="SMART" id="SM00829"/>
    </source>
</evidence>
<evidence type="ECO:0000313" key="9">
    <source>
        <dbReference type="Proteomes" id="UP000284006"/>
    </source>
</evidence>
<keyword evidence="9" id="KW-1185">Reference proteome</keyword>
<sequence>MEIQAAVARTRHGALSVETVKLVEPNADEVLVRMVATGICHTDLAVIDEIMPVPLPLVLGHEGAGVIERMGAGVRGLEVGDHVVLTFSSCGHCHHCEDHHPAYCEHYGALNFATRRPDGTTTITDSHDEPVGSVFFSQSSFATYAIATAKNVVRVRKDAPLELLGPLGCGLSTGAGTVLNVLKPKPSATLAVFGTGALGSAAIMASKFLGVKRIIAVDRVESRLTLARELGATDTIDTSKQDLEEALASLGGIDFAIDTSGVPKLIEAAVAALRTCGTCVLLGASKNQDLHLSVFPLISGKSIRGVVNGDCEPQELIPKLVDMHLAGDFPMERLAQFYPLADINEAVADSVSGKVIKPIIRF</sequence>
<keyword evidence="4" id="KW-0560">Oxidoreductase</keyword>
<comment type="similarity">
    <text evidence="6">Belongs to the zinc-containing alcohol dehydrogenase family.</text>
</comment>
<dbReference type="InterPro" id="IPR036291">
    <property type="entry name" value="NAD(P)-bd_dom_sf"/>
</dbReference>
<dbReference type="SUPFAM" id="SSF51735">
    <property type="entry name" value="NAD(P)-binding Rossmann-fold domains"/>
    <property type="match status" value="1"/>
</dbReference>
<dbReference type="InterPro" id="IPR020843">
    <property type="entry name" value="ER"/>
</dbReference>
<evidence type="ECO:0000256" key="5">
    <source>
        <dbReference type="ARBA" id="ARBA00023027"/>
    </source>
</evidence>
<name>A0A418X6Z7_9BURK</name>
<proteinExistence type="inferred from homology"/>
<dbReference type="Gene3D" id="3.40.50.720">
    <property type="entry name" value="NAD(P)-binding Rossmann-like Domain"/>
    <property type="match status" value="1"/>
</dbReference>
<evidence type="ECO:0000256" key="2">
    <source>
        <dbReference type="ARBA" id="ARBA00022723"/>
    </source>
</evidence>
<dbReference type="RefSeq" id="WP_119813244.1">
    <property type="nucleotide sequence ID" value="NZ_QYUP01000198.1"/>
</dbReference>
<evidence type="ECO:0000256" key="4">
    <source>
        <dbReference type="ARBA" id="ARBA00023002"/>
    </source>
</evidence>
<dbReference type="InterPro" id="IPR013149">
    <property type="entry name" value="ADH-like_C"/>
</dbReference>
<dbReference type="InterPro" id="IPR013154">
    <property type="entry name" value="ADH-like_N"/>
</dbReference>
<feature type="domain" description="Enoyl reductase (ER)" evidence="7">
    <location>
        <begin position="10"/>
        <end position="360"/>
    </location>
</feature>
<dbReference type="SUPFAM" id="SSF50129">
    <property type="entry name" value="GroES-like"/>
    <property type="match status" value="1"/>
</dbReference>
<dbReference type="EMBL" id="QYUP01000198">
    <property type="protein sequence ID" value="RJG08269.1"/>
    <property type="molecule type" value="Genomic_DNA"/>
</dbReference>
<dbReference type="FunFam" id="3.40.50.720:FF:000003">
    <property type="entry name" value="S-(hydroxymethyl)glutathione dehydrogenase"/>
    <property type="match status" value="1"/>
</dbReference>
<comment type="caution">
    <text evidence="8">The sequence shown here is derived from an EMBL/GenBank/DDBJ whole genome shotgun (WGS) entry which is preliminary data.</text>
</comment>
<dbReference type="GO" id="GO:0005829">
    <property type="term" value="C:cytosol"/>
    <property type="evidence" value="ECO:0007669"/>
    <property type="project" value="TreeGrafter"/>
</dbReference>
<dbReference type="Pfam" id="PF08240">
    <property type="entry name" value="ADH_N"/>
    <property type="match status" value="1"/>
</dbReference>
<dbReference type="Gene3D" id="3.90.180.10">
    <property type="entry name" value="Medium-chain alcohol dehydrogenases, catalytic domain"/>
    <property type="match status" value="1"/>
</dbReference>
<evidence type="ECO:0000256" key="3">
    <source>
        <dbReference type="ARBA" id="ARBA00022833"/>
    </source>
</evidence>
<dbReference type="CDD" id="cd08278">
    <property type="entry name" value="benzyl_alcohol_DH"/>
    <property type="match status" value="1"/>
</dbReference>
<dbReference type="OrthoDB" id="9770544at2"/>
<comment type="cofactor">
    <cofactor evidence="1 6">
        <name>Zn(2+)</name>
        <dbReference type="ChEBI" id="CHEBI:29105"/>
    </cofactor>
</comment>
<dbReference type="PROSITE" id="PS00059">
    <property type="entry name" value="ADH_ZINC"/>
    <property type="match status" value="1"/>
</dbReference>
<dbReference type="GO" id="GO:0046294">
    <property type="term" value="P:formaldehyde catabolic process"/>
    <property type="evidence" value="ECO:0007669"/>
    <property type="project" value="TreeGrafter"/>
</dbReference>
<dbReference type="GO" id="GO:0008270">
    <property type="term" value="F:zinc ion binding"/>
    <property type="evidence" value="ECO:0007669"/>
    <property type="project" value="InterPro"/>
</dbReference>
<dbReference type="Proteomes" id="UP000284006">
    <property type="component" value="Unassembled WGS sequence"/>
</dbReference>
<dbReference type="Pfam" id="PF00107">
    <property type="entry name" value="ADH_zinc_N"/>
    <property type="match status" value="1"/>
</dbReference>
<dbReference type="GO" id="GO:0051903">
    <property type="term" value="F:S-(hydroxymethyl)glutathione dehydrogenase [NAD(P)+] activity"/>
    <property type="evidence" value="ECO:0007669"/>
    <property type="project" value="TreeGrafter"/>
</dbReference>
<evidence type="ECO:0000256" key="1">
    <source>
        <dbReference type="ARBA" id="ARBA00001947"/>
    </source>
</evidence>
<dbReference type="PANTHER" id="PTHR43880:SF12">
    <property type="entry name" value="ALCOHOL DEHYDROGENASE CLASS-3"/>
    <property type="match status" value="1"/>
</dbReference>
<dbReference type="PANTHER" id="PTHR43880">
    <property type="entry name" value="ALCOHOL DEHYDROGENASE"/>
    <property type="match status" value="1"/>
</dbReference>
<keyword evidence="3 6" id="KW-0862">Zinc</keyword>
<accession>A0A418X6Z7</accession>
<keyword evidence="5" id="KW-0520">NAD</keyword>
<dbReference type="InterPro" id="IPR011032">
    <property type="entry name" value="GroES-like_sf"/>
</dbReference>
<organism evidence="8 9">
    <name type="scientific">Massilia cavernae</name>
    <dbReference type="NCBI Taxonomy" id="2320864"/>
    <lineage>
        <taxon>Bacteria</taxon>
        <taxon>Pseudomonadati</taxon>
        <taxon>Pseudomonadota</taxon>
        <taxon>Betaproteobacteria</taxon>
        <taxon>Burkholderiales</taxon>
        <taxon>Oxalobacteraceae</taxon>
        <taxon>Telluria group</taxon>
        <taxon>Massilia</taxon>
    </lineage>
</organism>
<dbReference type="InterPro" id="IPR002328">
    <property type="entry name" value="ADH_Zn_CS"/>
</dbReference>
<dbReference type="SMART" id="SM00829">
    <property type="entry name" value="PKS_ER"/>
    <property type="match status" value="1"/>
</dbReference>
<evidence type="ECO:0000313" key="8">
    <source>
        <dbReference type="EMBL" id="RJG08269.1"/>
    </source>
</evidence>
<evidence type="ECO:0000256" key="6">
    <source>
        <dbReference type="RuleBase" id="RU361277"/>
    </source>
</evidence>
<keyword evidence="2 6" id="KW-0479">Metal-binding</keyword>
<dbReference type="AlphaFoldDB" id="A0A418X6Z7"/>